<dbReference type="EMBL" id="HBUE01013508">
    <property type="protein sequence ID" value="CAG6449566.1"/>
    <property type="molecule type" value="Transcribed_RNA"/>
</dbReference>
<sequence length="160" mass="18584">MTCLKLIRYQKKIEDKPQDRLFPRGNAKVKGHLVSPGHLFRARLKLHLDLGRGQALDVRFRLLHVQPVQRHHHLNLSAKRNHFQVGFLSVHLRERNVRPIATIFRTNTTQLQIVGFLHRADRRPPTRNEIFTRLVSFSGDFAGFSSKIGDAQKIFTFCLC</sequence>
<evidence type="ECO:0000313" key="1">
    <source>
        <dbReference type="EMBL" id="CAG6578883.1"/>
    </source>
</evidence>
<dbReference type="AlphaFoldDB" id="A0A8D8JXV5"/>
<accession>A0A8D8JXV5</accession>
<reference evidence="1" key="1">
    <citation type="submission" date="2021-05" db="EMBL/GenBank/DDBJ databases">
        <authorList>
            <person name="Alioto T."/>
            <person name="Alioto T."/>
            <person name="Gomez Garrido J."/>
        </authorList>
    </citation>
    <scope>NUCLEOTIDE SEQUENCE</scope>
</reference>
<dbReference type="EMBL" id="HBUE01194938">
    <property type="protein sequence ID" value="CAG6527162.1"/>
    <property type="molecule type" value="Transcribed_RNA"/>
</dbReference>
<dbReference type="EMBL" id="HBUE01300927">
    <property type="protein sequence ID" value="CAG6578883.1"/>
    <property type="molecule type" value="Transcribed_RNA"/>
</dbReference>
<organism evidence="1">
    <name type="scientific">Culex pipiens</name>
    <name type="common">House mosquito</name>
    <dbReference type="NCBI Taxonomy" id="7175"/>
    <lineage>
        <taxon>Eukaryota</taxon>
        <taxon>Metazoa</taxon>
        <taxon>Ecdysozoa</taxon>
        <taxon>Arthropoda</taxon>
        <taxon>Hexapoda</taxon>
        <taxon>Insecta</taxon>
        <taxon>Pterygota</taxon>
        <taxon>Neoptera</taxon>
        <taxon>Endopterygota</taxon>
        <taxon>Diptera</taxon>
        <taxon>Nematocera</taxon>
        <taxon>Culicoidea</taxon>
        <taxon>Culicidae</taxon>
        <taxon>Culicinae</taxon>
        <taxon>Culicini</taxon>
        <taxon>Culex</taxon>
        <taxon>Culex</taxon>
    </lineage>
</organism>
<proteinExistence type="predicted"/>
<name>A0A8D8JXV5_CULPI</name>
<protein>
    <submittedName>
        <fullName evidence="1">(northern house mosquito) hypothetical protein</fullName>
    </submittedName>
</protein>